<keyword evidence="1" id="KW-1133">Transmembrane helix</keyword>
<dbReference type="EMBL" id="JAEAOA010001295">
    <property type="protein sequence ID" value="KAK3602040.1"/>
    <property type="molecule type" value="Genomic_DNA"/>
</dbReference>
<keyword evidence="3" id="KW-1185">Reference proteome</keyword>
<gene>
    <name evidence="2" type="ORF">CHS0354_021132</name>
</gene>
<accession>A0AAE0W6H8</accession>
<organism evidence="2 3">
    <name type="scientific">Potamilus streckersoni</name>
    <dbReference type="NCBI Taxonomy" id="2493646"/>
    <lineage>
        <taxon>Eukaryota</taxon>
        <taxon>Metazoa</taxon>
        <taxon>Spiralia</taxon>
        <taxon>Lophotrochozoa</taxon>
        <taxon>Mollusca</taxon>
        <taxon>Bivalvia</taxon>
        <taxon>Autobranchia</taxon>
        <taxon>Heteroconchia</taxon>
        <taxon>Palaeoheterodonta</taxon>
        <taxon>Unionida</taxon>
        <taxon>Unionoidea</taxon>
        <taxon>Unionidae</taxon>
        <taxon>Ambleminae</taxon>
        <taxon>Lampsilini</taxon>
        <taxon>Potamilus</taxon>
    </lineage>
</organism>
<dbReference type="AlphaFoldDB" id="A0AAE0W6H8"/>
<keyword evidence="1" id="KW-0472">Membrane</keyword>
<reference evidence="2" key="2">
    <citation type="journal article" date="2021" name="Genome Biol. Evol.">
        <title>Developing a high-quality reference genome for a parasitic bivalve with doubly uniparental inheritance (Bivalvia: Unionida).</title>
        <authorList>
            <person name="Smith C.H."/>
        </authorList>
    </citation>
    <scope>NUCLEOTIDE SEQUENCE</scope>
    <source>
        <strain evidence="2">CHS0354</strain>
        <tissue evidence="2">Mantle</tissue>
    </source>
</reference>
<dbReference type="Proteomes" id="UP001195483">
    <property type="component" value="Unassembled WGS sequence"/>
</dbReference>
<comment type="caution">
    <text evidence="2">The sequence shown here is derived from an EMBL/GenBank/DDBJ whole genome shotgun (WGS) entry which is preliminary data.</text>
</comment>
<proteinExistence type="predicted"/>
<reference evidence="2" key="3">
    <citation type="submission" date="2023-05" db="EMBL/GenBank/DDBJ databases">
        <authorList>
            <person name="Smith C.H."/>
        </authorList>
    </citation>
    <scope>NUCLEOTIDE SEQUENCE</scope>
    <source>
        <strain evidence="2">CHS0354</strain>
        <tissue evidence="2">Mantle</tissue>
    </source>
</reference>
<feature type="transmembrane region" description="Helical" evidence="1">
    <location>
        <begin position="15"/>
        <end position="33"/>
    </location>
</feature>
<reference evidence="2" key="1">
    <citation type="journal article" date="2021" name="Genome Biol. Evol.">
        <title>A High-Quality Reference Genome for a Parasitic Bivalve with Doubly Uniparental Inheritance (Bivalvia: Unionida).</title>
        <authorList>
            <person name="Smith C.H."/>
        </authorList>
    </citation>
    <scope>NUCLEOTIDE SEQUENCE</scope>
    <source>
        <strain evidence="2">CHS0354</strain>
    </source>
</reference>
<evidence type="ECO:0000313" key="3">
    <source>
        <dbReference type="Proteomes" id="UP001195483"/>
    </source>
</evidence>
<sequence>MADGDIDLHPTRAKLLFALIIATTVAQIAGFFSRTWACKEETLAGVKKCDMQGLFYLCTNRGCYGTVINQGIFGLAFIAFVLDLGIGGYICYRMLINGDSIAWIWHHKHSKRILSAVYIISQLLAGIGFFVTVGNFTYIGWSSIVFSLPGAALICIILTAIALCICVICSGAK</sequence>
<name>A0AAE0W6H8_9BIVA</name>
<keyword evidence="1" id="KW-0812">Transmembrane</keyword>
<feature type="transmembrane region" description="Helical" evidence="1">
    <location>
        <begin position="113"/>
        <end position="138"/>
    </location>
</feature>
<evidence type="ECO:0000313" key="2">
    <source>
        <dbReference type="EMBL" id="KAK3602040.1"/>
    </source>
</evidence>
<feature type="transmembrane region" description="Helical" evidence="1">
    <location>
        <begin position="144"/>
        <end position="169"/>
    </location>
</feature>
<feature type="transmembrane region" description="Helical" evidence="1">
    <location>
        <begin position="72"/>
        <end position="92"/>
    </location>
</feature>
<evidence type="ECO:0000256" key="1">
    <source>
        <dbReference type="SAM" id="Phobius"/>
    </source>
</evidence>
<protein>
    <submittedName>
        <fullName evidence="2">Uncharacterized protein</fullName>
    </submittedName>
</protein>